<evidence type="ECO:0000313" key="2">
    <source>
        <dbReference type="EMBL" id="QJH99087.1"/>
    </source>
</evidence>
<organism evidence="1">
    <name type="scientific">viral metagenome</name>
    <dbReference type="NCBI Taxonomy" id="1070528"/>
    <lineage>
        <taxon>unclassified sequences</taxon>
        <taxon>metagenomes</taxon>
        <taxon>organismal metagenomes</taxon>
    </lineage>
</organism>
<proteinExistence type="predicted"/>
<evidence type="ECO:0000313" key="3">
    <source>
        <dbReference type="EMBL" id="QJI05001.1"/>
    </source>
</evidence>
<evidence type="ECO:0000313" key="1">
    <source>
        <dbReference type="EMBL" id="QJA68016.1"/>
    </source>
</evidence>
<accession>A0A6M3JDU6</accession>
<sequence>MATKDSQEQQEKDFINEFIRIAGEGILRDYEKKNRDRIGEASLIVKDAFDKQWIKVTGNSYYQPVTTVAPPTAAFGRNNTERSDPRSRKYRANVVFSEIQWQKIRRKIGKRIKDLYNLKGKVKETGAVRPIFQNLTIDRLKEIFGEQDTEKILVAGKANDHGEIKGSFDLKVEGYWEVIFAPAGNLNDPVDVQLMWEGQCLIMKRMAEVVLPGFYLEVADNATQDNFIQTPKDGRKKIGVIQKYPYTVLREATLEEFLAQKASGDRIMRDKRAKDEG</sequence>
<dbReference type="EMBL" id="MT141578">
    <property type="protein sequence ID" value="QJA68016.1"/>
    <property type="molecule type" value="Genomic_DNA"/>
</dbReference>
<dbReference type="EMBL" id="MT144767">
    <property type="protein sequence ID" value="QJH99087.1"/>
    <property type="molecule type" value="Genomic_DNA"/>
</dbReference>
<dbReference type="EMBL" id="MT145193">
    <property type="protein sequence ID" value="QJI05001.1"/>
    <property type="molecule type" value="Genomic_DNA"/>
</dbReference>
<dbReference type="AlphaFoldDB" id="A0A6M3JDU6"/>
<protein>
    <submittedName>
        <fullName evidence="1">Uncharacterized protein</fullName>
    </submittedName>
</protein>
<reference evidence="1" key="1">
    <citation type="submission" date="2020-03" db="EMBL/GenBank/DDBJ databases">
        <title>The deep terrestrial virosphere.</title>
        <authorList>
            <person name="Holmfeldt K."/>
            <person name="Nilsson E."/>
            <person name="Simone D."/>
            <person name="Lopez-Fernandez M."/>
            <person name="Wu X."/>
            <person name="de Brujin I."/>
            <person name="Lundin D."/>
            <person name="Andersson A."/>
            <person name="Bertilsson S."/>
            <person name="Dopson M."/>
        </authorList>
    </citation>
    <scope>NUCLEOTIDE SEQUENCE</scope>
    <source>
        <strain evidence="3">MM415A00131</strain>
        <strain evidence="1">MM415B00138</strain>
        <strain evidence="2">TM448B01482</strain>
    </source>
</reference>
<gene>
    <name evidence="3" type="ORF">MM415A00131_0019</name>
    <name evidence="1" type="ORF">MM415B00138_0066</name>
    <name evidence="2" type="ORF">TM448B01482_0016</name>
</gene>
<name>A0A6M3JDU6_9ZZZZ</name>